<name>A0A251S876_HELAN</name>
<keyword evidence="4" id="KW-0418">Kinase</keyword>
<evidence type="ECO:0000256" key="1">
    <source>
        <dbReference type="ARBA" id="ARBA00006529"/>
    </source>
</evidence>
<dbReference type="InParanoid" id="A0A251S876"/>
<gene>
    <name evidence="8" type="ORF">HannXRQ_Chr15g0472361</name>
</gene>
<feature type="transmembrane region" description="Helical" evidence="6">
    <location>
        <begin position="6"/>
        <end position="26"/>
    </location>
</feature>
<organism evidence="8 9">
    <name type="scientific">Helianthus annuus</name>
    <name type="common">Common sunflower</name>
    <dbReference type="NCBI Taxonomy" id="4232"/>
    <lineage>
        <taxon>Eukaryota</taxon>
        <taxon>Viridiplantae</taxon>
        <taxon>Streptophyta</taxon>
        <taxon>Embryophyta</taxon>
        <taxon>Tracheophyta</taxon>
        <taxon>Spermatophyta</taxon>
        <taxon>Magnoliopsida</taxon>
        <taxon>eudicotyledons</taxon>
        <taxon>Gunneridae</taxon>
        <taxon>Pentapetalae</taxon>
        <taxon>asterids</taxon>
        <taxon>campanulids</taxon>
        <taxon>Asterales</taxon>
        <taxon>Asteraceae</taxon>
        <taxon>Asteroideae</taxon>
        <taxon>Heliantheae alliance</taxon>
        <taxon>Heliantheae</taxon>
        <taxon>Helianthus</taxon>
    </lineage>
</organism>
<dbReference type="InterPro" id="IPR011009">
    <property type="entry name" value="Kinase-like_dom_sf"/>
</dbReference>
<dbReference type="PANTHER" id="PTHR48016:SF45">
    <property type="entry name" value="OS04G0559800 PROTEIN"/>
    <property type="match status" value="1"/>
</dbReference>
<keyword evidence="6" id="KW-1133">Transmembrane helix</keyword>
<dbReference type="Gene3D" id="1.10.510.10">
    <property type="entry name" value="Transferase(Phosphotransferase) domain 1"/>
    <property type="match status" value="1"/>
</dbReference>
<dbReference type="STRING" id="4232.A0A251S876"/>
<dbReference type="GO" id="GO:0005737">
    <property type="term" value="C:cytoplasm"/>
    <property type="evidence" value="ECO:0000318"/>
    <property type="project" value="GO_Central"/>
</dbReference>
<evidence type="ECO:0000256" key="2">
    <source>
        <dbReference type="ARBA" id="ARBA00022679"/>
    </source>
</evidence>
<dbReference type="InterPro" id="IPR000719">
    <property type="entry name" value="Prot_kinase_dom"/>
</dbReference>
<keyword evidence="9" id="KW-1185">Reference proteome</keyword>
<dbReference type="PROSITE" id="PS50011">
    <property type="entry name" value="PROTEIN_KINASE_DOM"/>
    <property type="match status" value="1"/>
</dbReference>
<dbReference type="GO" id="GO:0005524">
    <property type="term" value="F:ATP binding"/>
    <property type="evidence" value="ECO:0007669"/>
    <property type="project" value="UniProtKB-KW"/>
</dbReference>
<evidence type="ECO:0000256" key="3">
    <source>
        <dbReference type="ARBA" id="ARBA00022741"/>
    </source>
</evidence>
<protein>
    <recommendedName>
        <fullName evidence="7">Protein kinase domain-containing protein</fullName>
    </recommendedName>
</protein>
<feature type="domain" description="Protein kinase" evidence="7">
    <location>
        <begin position="1"/>
        <end position="158"/>
    </location>
</feature>
<reference evidence="9" key="1">
    <citation type="journal article" date="2017" name="Nature">
        <title>The sunflower genome provides insights into oil metabolism, flowering and Asterid evolution.</title>
        <authorList>
            <person name="Badouin H."/>
            <person name="Gouzy J."/>
            <person name="Grassa C.J."/>
            <person name="Murat F."/>
            <person name="Staton S.E."/>
            <person name="Cottret L."/>
            <person name="Lelandais-Briere C."/>
            <person name="Owens G.L."/>
            <person name="Carrere S."/>
            <person name="Mayjonade B."/>
            <person name="Legrand L."/>
            <person name="Gill N."/>
            <person name="Kane N.C."/>
            <person name="Bowers J.E."/>
            <person name="Hubner S."/>
            <person name="Bellec A."/>
            <person name="Berard A."/>
            <person name="Berges H."/>
            <person name="Blanchet N."/>
            <person name="Boniface M.C."/>
            <person name="Brunel D."/>
            <person name="Catrice O."/>
            <person name="Chaidir N."/>
            <person name="Claudel C."/>
            <person name="Donnadieu C."/>
            <person name="Faraut T."/>
            <person name="Fievet G."/>
            <person name="Helmstetter N."/>
            <person name="King M."/>
            <person name="Knapp S.J."/>
            <person name="Lai Z."/>
            <person name="Le Paslier M.C."/>
            <person name="Lippi Y."/>
            <person name="Lorenzon L."/>
            <person name="Mandel J.R."/>
            <person name="Marage G."/>
            <person name="Marchand G."/>
            <person name="Marquand E."/>
            <person name="Bret-Mestries E."/>
            <person name="Morien E."/>
            <person name="Nambeesan S."/>
            <person name="Nguyen T."/>
            <person name="Pegot-Espagnet P."/>
            <person name="Pouilly N."/>
            <person name="Raftis F."/>
            <person name="Sallet E."/>
            <person name="Schiex T."/>
            <person name="Thomas J."/>
            <person name="Vandecasteele C."/>
            <person name="Vares D."/>
            <person name="Vear F."/>
            <person name="Vautrin S."/>
            <person name="Crespi M."/>
            <person name="Mangin B."/>
            <person name="Burke J.M."/>
            <person name="Salse J."/>
            <person name="Munos S."/>
            <person name="Vincourt P."/>
            <person name="Rieseberg L.H."/>
            <person name="Langlade N.B."/>
        </authorList>
    </citation>
    <scope>NUCLEOTIDE SEQUENCE [LARGE SCALE GENOMIC DNA]</scope>
    <source>
        <strain evidence="9">cv. SF193</strain>
    </source>
</reference>
<evidence type="ECO:0000256" key="4">
    <source>
        <dbReference type="ARBA" id="ARBA00022777"/>
    </source>
</evidence>
<dbReference type="PANTHER" id="PTHR48016">
    <property type="entry name" value="MAP KINASE KINASE KINASE SSK2-RELATED-RELATED"/>
    <property type="match status" value="1"/>
</dbReference>
<dbReference type="Proteomes" id="UP000215914">
    <property type="component" value="Chromosome 15"/>
</dbReference>
<evidence type="ECO:0000256" key="5">
    <source>
        <dbReference type="ARBA" id="ARBA00022840"/>
    </source>
</evidence>
<dbReference type="GO" id="GO:0000165">
    <property type="term" value="P:MAPK cascade"/>
    <property type="evidence" value="ECO:0000318"/>
    <property type="project" value="GO_Central"/>
</dbReference>
<keyword evidence="6" id="KW-0472">Membrane</keyword>
<dbReference type="Pfam" id="PF00069">
    <property type="entry name" value="Pkinase"/>
    <property type="match status" value="1"/>
</dbReference>
<keyword evidence="3" id="KW-0547">Nucleotide-binding</keyword>
<keyword evidence="6" id="KW-0812">Transmembrane</keyword>
<keyword evidence="5" id="KW-0067">ATP-binding</keyword>
<accession>A0A251S876</accession>
<comment type="similarity">
    <text evidence="1">Belongs to the protein kinase superfamily. STE Ser/Thr protein kinase family. MAP kinase kinase kinase subfamily.</text>
</comment>
<sequence length="158" mass="18228">MHPIFFFIYPFSLIYDNILNILKIWYKQVDDKRRIYLEYISGGSLRNILNEYGPLGEQAIRSYTQQILSGLSYLHATNTVYTSYRDIKGGNILVDPNGWVKLADFGMAKHVSRIDNLLGMSTVPVRYRKNEKSGYRYGTGVLPVNTGTEKRESRYRSG</sequence>
<dbReference type="EMBL" id="CM007904">
    <property type="protein sequence ID" value="OTF94465.1"/>
    <property type="molecule type" value="Genomic_DNA"/>
</dbReference>
<evidence type="ECO:0000256" key="6">
    <source>
        <dbReference type="SAM" id="Phobius"/>
    </source>
</evidence>
<evidence type="ECO:0000313" key="8">
    <source>
        <dbReference type="EMBL" id="OTF94465.1"/>
    </source>
</evidence>
<evidence type="ECO:0000313" key="9">
    <source>
        <dbReference type="Proteomes" id="UP000215914"/>
    </source>
</evidence>
<dbReference type="GO" id="GO:0004709">
    <property type="term" value="F:MAP kinase kinase kinase activity"/>
    <property type="evidence" value="ECO:0000318"/>
    <property type="project" value="GO_Central"/>
</dbReference>
<proteinExistence type="inferred from homology"/>
<dbReference type="InterPro" id="IPR050538">
    <property type="entry name" value="MAP_kinase_kinase_kinase"/>
</dbReference>
<dbReference type="AlphaFoldDB" id="A0A251S876"/>
<keyword evidence="2" id="KW-0808">Transferase</keyword>
<dbReference type="SUPFAM" id="SSF56112">
    <property type="entry name" value="Protein kinase-like (PK-like)"/>
    <property type="match status" value="1"/>
</dbReference>
<evidence type="ECO:0000259" key="7">
    <source>
        <dbReference type="PROSITE" id="PS50011"/>
    </source>
</evidence>